<dbReference type="InterPro" id="IPR018957">
    <property type="entry name" value="Znf_C3HC4_RING-type"/>
</dbReference>
<dbReference type="Pfam" id="PF00622">
    <property type="entry name" value="SPRY"/>
    <property type="match status" value="1"/>
</dbReference>
<evidence type="ECO:0000256" key="2">
    <source>
        <dbReference type="ARBA" id="ARBA00008518"/>
    </source>
</evidence>
<reference evidence="12" key="1">
    <citation type="submission" date="2025-08" db="UniProtKB">
        <authorList>
            <consortium name="Ensembl"/>
        </authorList>
    </citation>
    <scope>IDENTIFICATION</scope>
</reference>
<dbReference type="GO" id="GO:0005737">
    <property type="term" value="C:cytoplasm"/>
    <property type="evidence" value="ECO:0007669"/>
    <property type="project" value="UniProtKB-SubCell"/>
</dbReference>
<dbReference type="FunFam" id="2.60.120.920:FF:000004">
    <property type="entry name" value="Butyrophilin subfamily 1 member A1"/>
    <property type="match status" value="1"/>
</dbReference>
<accession>A0A674JUF3</accession>
<evidence type="ECO:0000256" key="4">
    <source>
        <dbReference type="ARBA" id="ARBA00022723"/>
    </source>
</evidence>
<sequence length="444" mass="50200">VNKGELFIFTCCQGPYKIPVTFKGCKHKFCRFCVTPFKGELGTATSCPLCHKAPRHGEDKPQGQPGSGADEAEKISLEVGEEPEVECECREHQAVLDLFCTEDQSPICMSCRDSQAHRAHTVVPIEEAAQEAWKSRGSVWGRGCEYGVGVWIRVRAIEFEKLHEFLNEEEEQLLRKLRKEDKETLKKLHGNIIKLSEQRSSLQKLITEIEEKCQQPAAALLKLGCVLLRSENIQVQEPEAVFTELKNIYNIPNIDIIDILRKFKVDVTLDPDTAHPNLILSEDRRSVTHGGTRQELPSNPERFDPYIMVLGSRRFTSGKCYWEVEVGDKVEWDVGVCRESVDRKGQVILSPSNGFWRVWLRNGDKYKALISHPTPLTVSVRPSRVGIFLDYKAGEISFYNVTDRTHLYSYSGAFYGVLRPFFSPGLHRGGENTAPLTICSKSLG</sequence>
<comment type="subcellular location">
    <subcellularLocation>
        <location evidence="1">Cytoplasm</location>
    </subcellularLocation>
</comment>
<dbReference type="InterPro" id="IPR043136">
    <property type="entry name" value="B30.2/SPRY_sf"/>
</dbReference>
<evidence type="ECO:0000256" key="1">
    <source>
        <dbReference type="ARBA" id="ARBA00004496"/>
    </source>
</evidence>
<dbReference type="InterPro" id="IPR006574">
    <property type="entry name" value="PRY"/>
</dbReference>
<dbReference type="PROSITE" id="PS50119">
    <property type="entry name" value="ZF_BBOX"/>
    <property type="match status" value="1"/>
</dbReference>
<evidence type="ECO:0000313" key="12">
    <source>
        <dbReference type="Ensembl" id="ENSTMTP00000022804.1"/>
    </source>
</evidence>
<dbReference type="Gene3D" id="3.30.160.60">
    <property type="entry name" value="Classic Zinc Finger"/>
    <property type="match status" value="1"/>
</dbReference>
<dbReference type="InterPro" id="IPR003877">
    <property type="entry name" value="SPRY_dom"/>
</dbReference>
<dbReference type="Proteomes" id="UP000472274">
    <property type="component" value="Unplaced"/>
</dbReference>
<keyword evidence="4" id="KW-0479">Metal-binding</keyword>
<dbReference type="InterPro" id="IPR001870">
    <property type="entry name" value="B30.2/SPRY"/>
</dbReference>
<dbReference type="InterPro" id="IPR050143">
    <property type="entry name" value="TRIM/RBCC"/>
</dbReference>
<dbReference type="SUPFAM" id="SSF57850">
    <property type="entry name" value="RING/U-box"/>
    <property type="match status" value="1"/>
</dbReference>
<keyword evidence="8" id="KW-0175">Coiled coil</keyword>
<dbReference type="GO" id="GO:0008270">
    <property type="term" value="F:zinc ion binding"/>
    <property type="evidence" value="ECO:0007669"/>
    <property type="project" value="UniProtKB-KW"/>
</dbReference>
<dbReference type="Gene3D" id="2.60.120.920">
    <property type="match status" value="1"/>
</dbReference>
<feature type="domain" description="B30.2/SPRY" evidence="11">
    <location>
        <begin position="247"/>
        <end position="443"/>
    </location>
</feature>
<dbReference type="Pfam" id="PF13765">
    <property type="entry name" value="PRY"/>
    <property type="match status" value="1"/>
</dbReference>
<evidence type="ECO:0000259" key="11">
    <source>
        <dbReference type="PROSITE" id="PS50188"/>
    </source>
</evidence>
<dbReference type="SUPFAM" id="SSF49899">
    <property type="entry name" value="Concanavalin A-like lectins/glucanases"/>
    <property type="match status" value="1"/>
</dbReference>
<keyword evidence="6" id="KW-0862">Zinc</keyword>
<dbReference type="PROSITE" id="PS00518">
    <property type="entry name" value="ZF_RING_1"/>
    <property type="match status" value="1"/>
</dbReference>
<dbReference type="Pfam" id="PF00643">
    <property type="entry name" value="zf-B_box"/>
    <property type="match status" value="1"/>
</dbReference>
<dbReference type="SUPFAM" id="SSF57845">
    <property type="entry name" value="B-box zinc-binding domain"/>
    <property type="match status" value="1"/>
</dbReference>
<keyword evidence="5 7" id="KW-0863">Zinc-finger</keyword>
<dbReference type="SMART" id="SM00449">
    <property type="entry name" value="SPRY"/>
    <property type="match status" value="1"/>
</dbReference>
<reference evidence="12" key="2">
    <citation type="submission" date="2025-09" db="UniProtKB">
        <authorList>
            <consortium name="Ensembl"/>
        </authorList>
    </citation>
    <scope>IDENTIFICATION</scope>
</reference>
<evidence type="ECO:0000256" key="3">
    <source>
        <dbReference type="ARBA" id="ARBA00022490"/>
    </source>
</evidence>
<evidence type="ECO:0000259" key="10">
    <source>
        <dbReference type="PROSITE" id="PS50119"/>
    </source>
</evidence>
<feature type="domain" description="B box-type" evidence="10">
    <location>
        <begin position="89"/>
        <end position="125"/>
    </location>
</feature>
<dbReference type="PRINTS" id="PR01407">
    <property type="entry name" value="BUTYPHLNCDUF"/>
</dbReference>
<dbReference type="PROSITE" id="PS50089">
    <property type="entry name" value="ZF_RING_2"/>
    <property type="match status" value="1"/>
</dbReference>
<dbReference type="PANTHER" id="PTHR24103">
    <property type="entry name" value="E3 UBIQUITIN-PROTEIN LIGASE TRIM"/>
    <property type="match status" value="1"/>
</dbReference>
<proteinExistence type="inferred from homology"/>
<evidence type="ECO:0000259" key="9">
    <source>
        <dbReference type="PROSITE" id="PS50089"/>
    </source>
</evidence>
<dbReference type="AlphaFoldDB" id="A0A674JUF3"/>
<evidence type="ECO:0000256" key="8">
    <source>
        <dbReference type="SAM" id="Coils"/>
    </source>
</evidence>
<dbReference type="InterPro" id="IPR035033">
    <property type="entry name" value="PRY/SPRY_TRIM39"/>
</dbReference>
<dbReference type="InterPro" id="IPR013083">
    <property type="entry name" value="Znf_RING/FYVE/PHD"/>
</dbReference>
<dbReference type="InterPro" id="IPR017907">
    <property type="entry name" value="Znf_RING_CS"/>
</dbReference>
<dbReference type="Ensembl" id="ENSTMTT00000023613.1">
    <property type="protein sequence ID" value="ENSTMTP00000022804.1"/>
    <property type="gene ID" value="ENSTMTG00000016640.1"/>
</dbReference>
<keyword evidence="3" id="KW-0963">Cytoplasm</keyword>
<dbReference type="CDD" id="cd13745">
    <property type="entry name" value="SPRY_PRY_TRIM39"/>
    <property type="match status" value="1"/>
</dbReference>
<dbReference type="Gene3D" id="3.30.40.10">
    <property type="entry name" value="Zinc/RING finger domain, C3HC4 (zinc finger)"/>
    <property type="match status" value="1"/>
</dbReference>
<evidence type="ECO:0000256" key="5">
    <source>
        <dbReference type="ARBA" id="ARBA00022771"/>
    </source>
</evidence>
<dbReference type="Pfam" id="PF00097">
    <property type="entry name" value="zf-C3HC4"/>
    <property type="match status" value="1"/>
</dbReference>
<dbReference type="SMART" id="SM00589">
    <property type="entry name" value="PRY"/>
    <property type="match status" value="1"/>
</dbReference>
<dbReference type="InterPro" id="IPR003879">
    <property type="entry name" value="Butyrophylin_SPRY"/>
</dbReference>
<evidence type="ECO:0000256" key="7">
    <source>
        <dbReference type="PROSITE-ProRule" id="PRU00024"/>
    </source>
</evidence>
<comment type="similarity">
    <text evidence="2">Belongs to the TRIM/RBCC family.</text>
</comment>
<evidence type="ECO:0008006" key="14">
    <source>
        <dbReference type="Google" id="ProtNLM"/>
    </source>
</evidence>
<dbReference type="PROSITE" id="PS50188">
    <property type="entry name" value="B302_SPRY"/>
    <property type="match status" value="1"/>
</dbReference>
<dbReference type="InterPro" id="IPR000315">
    <property type="entry name" value="Znf_B-box"/>
</dbReference>
<dbReference type="SMART" id="SM00336">
    <property type="entry name" value="BBOX"/>
    <property type="match status" value="1"/>
</dbReference>
<protein>
    <recommendedName>
        <fullName evidence="14">Tripartite motif containing 39</fullName>
    </recommendedName>
</protein>
<dbReference type="GeneTree" id="ENSGT00940000154126"/>
<organism evidence="12 13">
    <name type="scientific">Terrapene triunguis</name>
    <name type="common">Three-toed box turtle</name>
    <dbReference type="NCBI Taxonomy" id="2587831"/>
    <lineage>
        <taxon>Eukaryota</taxon>
        <taxon>Metazoa</taxon>
        <taxon>Chordata</taxon>
        <taxon>Craniata</taxon>
        <taxon>Vertebrata</taxon>
        <taxon>Euteleostomi</taxon>
        <taxon>Archelosauria</taxon>
        <taxon>Testudinata</taxon>
        <taxon>Testudines</taxon>
        <taxon>Cryptodira</taxon>
        <taxon>Durocryptodira</taxon>
        <taxon>Testudinoidea</taxon>
        <taxon>Emydidae</taxon>
        <taxon>Terrapene</taxon>
    </lineage>
</organism>
<dbReference type="InterPro" id="IPR001841">
    <property type="entry name" value="Znf_RING"/>
</dbReference>
<evidence type="ECO:0000313" key="13">
    <source>
        <dbReference type="Proteomes" id="UP000472274"/>
    </source>
</evidence>
<evidence type="ECO:0000256" key="6">
    <source>
        <dbReference type="ARBA" id="ARBA00022833"/>
    </source>
</evidence>
<dbReference type="CDD" id="cd19762">
    <property type="entry name" value="Bbox2_TRIM7-like"/>
    <property type="match status" value="1"/>
</dbReference>
<dbReference type="InterPro" id="IPR013320">
    <property type="entry name" value="ConA-like_dom_sf"/>
</dbReference>
<keyword evidence="13" id="KW-1185">Reference proteome</keyword>
<name>A0A674JUF3_9SAUR</name>
<feature type="coiled-coil region" evidence="8">
    <location>
        <begin position="163"/>
        <end position="212"/>
    </location>
</feature>
<feature type="domain" description="RING-type" evidence="9">
    <location>
        <begin position="12"/>
        <end position="51"/>
    </location>
</feature>